<dbReference type="Gene3D" id="3.40.50.720">
    <property type="entry name" value="NAD(P)-binding Rossmann-like Domain"/>
    <property type="match status" value="2"/>
</dbReference>
<reference evidence="3" key="1">
    <citation type="journal article" date="2023" name="Mol. Phylogenet. Evol.">
        <title>Genome-scale phylogeny and comparative genomics of the fungal order Sordariales.</title>
        <authorList>
            <person name="Hensen N."/>
            <person name="Bonometti L."/>
            <person name="Westerberg I."/>
            <person name="Brannstrom I.O."/>
            <person name="Guillou S."/>
            <person name="Cros-Aarteil S."/>
            <person name="Calhoun S."/>
            <person name="Haridas S."/>
            <person name="Kuo A."/>
            <person name="Mondo S."/>
            <person name="Pangilinan J."/>
            <person name="Riley R."/>
            <person name="LaButti K."/>
            <person name="Andreopoulos B."/>
            <person name="Lipzen A."/>
            <person name="Chen C."/>
            <person name="Yan M."/>
            <person name="Daum C."/>
            <person name="Ng V."/>
            <person name="Clum A."/>
            <person name="Steindorff A."/>
            <person name="Ohm R.A."/>
            <person name="Martin F."/>
            <person name="Silar P."/>
            <person name="Natvig D.O."/>
            <person name="Lalanne C."/>
            <person name="Gautier V."/>
            <person name="Ament-Velasquez S.L."/>
            <person name="Kruys A."/>
            <person name="Hutchinson M.I."/>
            <person name="Powell A.J."/>
            <person name="Barry K."/>
            <person name="Miller A.N."/>
            <person name="Grigoriev I.V."/>
            <person name="Debuchy R."/>
            <person name="Gladieux P."/>
            <person name="Hiltunen Thoren M."/>
            <person name="Johannesson H."/>
        </authorList>
    </citation>
    <scope>NUCLEOTIDE SEQUENCE</scope>
    <source>
        <strain evidence="3">CBS 538.74</strain>
    </source>
</reference>
<dbReference type="InterPro" id="IPR050425">
    <property type="entry name" value="NAD(P)_dehydrat-like"/>
</dbReference>
<evidence type="ECO:0000256" key="2">
    <source>
        <dbReference type="ARBA" id="ARBA00023445"/>
    </source>
</evidence>
<sequence>MSPIQNPVLLPGARVLVTGASGFIGSHIADQLLAGGVIPPMIAGTLNLLIAAARQPDVKRVVITSSCAAAASPKPGVWRTIDTDTWNDEASRDAWAPPPYEAERGFAVYAASKKEMEKEAWTWYREHNPHFVLNTGQSRRQPQDFFVDVQDTARLHVIGLIHPDVREPVPGKTFPRDVEDAELDRSEIVPALRAEALLKDMGRSGWTGLDECMKMNTEDLA</sequence>
<dbReference type="InterPro" id="IPR036291">
    <property type="entry name" value="NAD(P)-bd_dom_sf"/>
</dbReference>
<evidence type="ECO:0008006" key="5">
    <source>
        <dbReference type="Google" id="ProtNLM"/>
    </source>
</evidence>
<dbReference type="PANTHER" id="PTHR10366:SF562">
    <property type="entry name" value="ALDEHYDE REDUCTASE II (AFU_ORTHOLOGUE AFUA_1G11360)"/>
    <property type="match status" value="1"/>
</dbReference>
<evidence type="ECO:0000313" key="4">
    <source>
        <dbReference type="Proteomes" id="UP001302745"/>
    </source>
</evidence>
<gene>
    <name evidence="3" type="ORF">C8A00DRAFT_42570</name>
</gene>
<name>A0AAN6VNV3_9PEZI</name>
<proteinExistence type="inferred from homology"/>
<dbReference type="EMBL" id="MU856905">
    <property type="protein sequence ID" value="KAK4154690.1"/>
    <property type="molecule type" value="Genomic_DNA"/>
</dbReference>
<organism evidence="3 4">
    <name type="scientific">Chaetomidium leptoderma</name>
    <dbReference type="NCBI Taxonomy" id="669021"/>
    <lineage>
        <taxon>Eukaryota</taxon>
        <taxon>Fungi</taxon>
        <taxon>Dikarya</taxon>
        <taxon>Ascomycota</taxon>
        <taxon>Pezizomycotina</taxon>
        <taxon>Sordariomycetes</taxon>
        <taxon>Sordariomycetidae</taxon>
        <taxon>Sordariales</taxon>
        <taxon>Chaetomiaceae</taxon>
        <taxon>Chaetomidium</taxon>
    </lineage>
</organism>
<reference evidence="3" key="2">
    <citation type="submission" date="2023-05" db="EMBL/GenBank/DDBJ databases">
        <authorList>
            <consortium name="Lawrence Berkeley National Laboratory"/>
            <person name="Steindorff A."/>
            <person name="Hensen N."/>
            <person name="Bonometti L."/>
            <person name="Westerberg I."/>
            <person name="Brannstrom I.O."/>
            <person name="Guillou S."/>
            <person name="Cros-Aarteil S."/>
            <person name="Calhoun S."/>
            <person name="Haridas S."/>
            <person name="Kuo A."/>
            <person name="Mondo S."/>
            <person name="Pangilinan J."/>
            <person name="Riley R."/>
            <person name="Labutti K."/>
            <person name="Andreopoulos B."/>
            <person name="Lipzen A."/>
            <person name="Chen C."/>
            <person name="Yanf M."/>
            <person name="Daum C."/>
            <person name="Ng V."/>
            <person name="Clum A."/>
            <person name="Ohm R."/>
            <person name="Martin F."/>
            <person name="Silar P."/>
            <person name="Natvig D."/>
            <person name="Lalanne C."/>
            <person name="Gautier V."/>
            <person name="Ament-Velasquez S.L."/>
            <person name="Kruys A."/>
            <person name="Hutchinson M.I."/>
            <person name="Powell A.J."/>
            <person name="Barry K."/>
            <person name="Miller A.N."/>
            <person name="Grigoriev I.V."/>
            <person name="Debuchy R."/>
            <person name="Gladieux P."/>
            <person name="Thoren M.H."/>
            <person name="Johannesson H."/>
        </authorList>
    </citation>
    <scope>NUCLEOTIDE SEQUENCE</scope>
    <source>
        <strain evidence="3">CBS 538.74</strain>
    </source>
</reference>
<keyword evidence="4" id="KW-1185">Reference proteome</keyword>
<protein>
    <recommendedName>
        <fullName evidence="5">NAD-dependent epimerase/dehydratase domain-containing protein</fullName>
    </recommendedName>
</protein>
<accession>A0AAN6VNV3</accession>
<dbReference type="SUPFAM" id="SSF51735">
    <property type="entry name" value="NAD(P)-binding Rossmann-fold domains"/>
    <property type="match status" value="1"/>
</dbReference>
<comment type="similarity">
    <text evidence="2">Belongs to the NAD(P)-dependent epimerase/dehydratase family. Dihydroflavonol-4-reductase subfamily.</text>
</comment>
<dbReference type="AlphaFoldDB" id="A0AAN6VNV3"/>
<evidence type="ECO:0000256" key="1">
    <source>
        <dbReference type="ARBA" id="ARBA00023002"/>
    </source>
</evidence>
<dbReference type="Proteomes" id="UP001302745">
    <property type="component" value="Unassembled WGS sequence"/>
</dbReference>
<dbReference type="PANTHER" id="PTHR10366">
    <property type="entry name" value="NAD DEPENDENT EPIMERASE/DEHYDRATASE"/>
    <property type="match status" value="1"/>
</dbReference>
<evidence type="ECO:0000313" key="3">
    <source>
        <dbReference type="EMBL" id="KAK4154690.1"/>
    </source>
</evidence>
<keyword evidence="1" id="KW-0560">Oxidoreductase</keyword>
<comment type="caution">
    <text evidence="3">The sequence shown here is derived from an EMBL/GenBank/DDBJ whole genome shotgun (WGS) entry which is preliminary data.</text>
</comment>
<dbReference type="GO" id="GO:0016616">
    <property type="term" value="F:oxidoreductase activity, acting on the CH-OH group of donors, NAD or NADP as acceptor"/>
    <property type="evidence" value="ECO:0007669"/>
    <property type="project" value="TreeGrafter"/>
</dbReference>